<feature type="region of interest" description="Disordered" evidence="1">
    <location>
        <begin position="48"/>
        <end position="103"/>
    </location>
</feature>
<dbReference type="OMA" id="HELAICL"/>
<gene>
    <name evidence="2" type="ORF">UCREL1_3554</name>
</gene>
<feature type="compositionally biased region" description="Basic and acidic residues" evidence="1">
    <location>
        <begin position="88"/>
        <end position="103"/>
    </location>
</feature>
<sequence>MPKFHSTAAHRLVQAEATIQRQAEHILELEVTITKLKVKLASRGIKVDSTLSSRPKSRSSLTPPSPMSDGAETASYLQGTASSRAKARLTETTESSHSKDYCHTKLTKGGNHYVYIDGRLILDGPLQHTEKRIPHYAVETEASCQRRAIICRNGWGSSTSSAFWDARNHHYPSDTEETEPPKKSNRGWVPRGYVEPETPPSSVRDEDEPGHPENPINPIAVLRKKSRYNEKPWDYSLSSHDAPPPASYVYIPSKFTFGLLRRALVLAQEAFFATARECWPDFQRDHFPGGPQEVKFGRSDMEVPLTQLFFSNRLGGRGGTGARAEVSSALSQVADLRNAVCHYDGQGLRKVHSIDSQLSSAHELAICLLDTGRAHKIRGLRDALVRRAEEELREIENCRALIALPECRLRWKMHQQMLFDGTGRSSRSTSLFAVDFPPRNYPVAVLEATEEWEKWGFNGKD</sequence>
<evidence type="ECO:0000313" key="2">
    <source>
        <dbReference type="EMBL" id="EMR69428.1"/>
    </source>
</evidence>
<dbReference type="OrthoDB" id="5243389at2759"/>
<organism evidence="2 3">
    <name type="scientific">Eutypa lata (strain UCR-EL1)</name>
    <name type="common">Grapevine dieback disease fungus</name>
    <name type="synonym">Eutypa armeniacae</name>
    <dbReference type="NCBI Taxonomy" id="1287681"/>
    <lineage>
        <taxon>Eukaryota</taxon>
        <taxon>Fungi</taxon>
        <taxon>Dikarya</taxon>
        <taxon>Ascomycota</taxon>
        <taxon>Pezizomycotina</taxon>
        <taxon>Sordariomycetes</taxon>
        <taxon>Xylariomycetidae</taxon>
        <taxon>Xylariales</taxon>
        <taxon>Diatrypaceae</taxon>
        <taxon>Eutypa</taxon>
    </lineage>
</organism>
<dbReference type="HOGENOM" id="CLU_593158_0_0_1"/>
<proteinExistence type="predicted"/>
<accession>M7SXZ4</accession>
<protein>
    <submittedName>
        <fullName evidence="2">Uncharacterized protein</fullName>
    </submittedName>
</protein>
<feature type="compositionally biased region" description="Low complexity" evidence="1">
    <location>
        <begin position="49"/>
        <end position="62"/>
    </location>
</feature>
<evidence type="ECO:0000256" key="1">
    <source>
        <dbReference type="SAM" id="MobiDB-lite"/>
    </source>
</evidence>
<feature type="region of interest" description="Disordered" evidence="1">
    <location>
        <begin position="169"/>
        <end position="217"/>
    </location>
</feature>
<name>M7SXZ4_EUTLA</name>
<evidence type="ECO:0000313" key="3">
    <source>
        <dbReference type="Proteomes" id="UP000012174"/>
    </source>
</evidence>
<dbReference type="AlphaFoldDB" id="M7SXZ4"/>
<dbReference type="Proteomes" id="UP000012174">
    <property type="component" value="Unassembled WGS sequence"/>
</dbReference>
<keyword evidence="3" id="KW-1185">Reference proteome</keyword>
<reference evidence="3" key="1">
    <citation type="journal article" date="2013" name="Genome Announc.">
        <title>Draft genome sequence of the grapevine dieback fungus Eutypa lata UCR-EL1.</title>
        <authorList>
            <person name="Blanco-Ulate B."/>
            <person name="Rolshausen P.E."/>
            <person name="Cantu D."/>
        </authorList>
    </citation>
    <scope>NUCLEOTIDE SEQUENCE [LARGE SCALE GENOMIC DNA]</scope>
    <source>
        <strain evidence="3">UCR-EL1</strain>
    </source>
</reference>
<dbReference type="EMBL" id="KB706085">
    <property type="protein sequence ID" value="EMR69428.1"/>
    <property type="molecule type" value="Genomic_DNA"/>
</dbReference>
<dbReference type="KEGG" id="ela:UCREL1_3554"/>